<keyword evidence="2" id="KW-1185">Reference proteome</keyword>
<name>A0A3S0J7B3_9BACT</name>
<sequence>MLLIVLVTLPELAAAGIGPWGTEGPNGLGPAPRTKPPLWPFRQTQYLQLVPGIIAKHHTWRTFSRRTFRSPGCAGPPTTSTEWGWFKRHGPYKLYNAAGQRLTPYEYQYVINDGRERLQVTRRLPDRTIITEWVSPDGTVSLSRR</sequence>
<proteinExistence type="predicted"/>
<protein>
    <submittedName>
        <fullName evidence="1">Uncharacterized protein</fullName>
    </submittedName>
</protein>
<accession>A0A3S0J7B3</accession>
<comment type="caution">
    <text evidence="1">The sequence shown here is derived from an EMBL/GenBank/DDBJ whole genome shotgun (WGS) entry which is preliminary data.</text>
</comment>
<organism evidence="1 2">
    <name type="scientific">Hymenobacter gummosus</name>
    <dbReference type="NCBI Taxonomy" id="1776032"/>
    <lineage>
        <taxon>Bacteria</taxon>
        <taxon>Pseudomonadati</taxon>
        <taxon>Bacteroidota</taxon>
        <taxon>Cytophagia</taxon>
        <taxon>Cytophagales</taxon>
        <taxon>Hymenobacteraceae</taxon>
        <taxon>Hymenobacter</taxon>
    </lineage>
</organism>
<dbReference type="AlphaFoldDB" id="A0A3S0J7B3"/>
<evidence type="ECO:0000313" key="1">
    <source>
        <dbReference type="EMBL" id="RTQ46746.1"/>
    </source>
</evidence>
<gene>
    <name evidence="1" type="ORF">EJV47_20440</name>
</gene>
<reference evidence="1 2" key="1">
    <citation type="submission" date="2018-12" db="EMBL/GenBank/DDBJ databases">
        <title>Hymenobacter gummosus sp. nov., isolated from a spring.</title>
        <authorList>
            <person name="Nie L."/>
        </authorList>
    </citation>
    <scope>NUCLEOTIDE SEQUENCE [LARGE SCALE GENOMIC DNA]</scope>
    <source>
        <strain evidence="1 2">KCTC 52166</strain>
    </source>
</reference>
<dbReference type="RefSeq" id="WP_126695066.1">
    <property type="nucleotide sequence ID" value="NZ_RXOF01000014.1"/>
</dbReference>
<dbReference type="Proteomes" id="UP000282184">
    <property type="component" value="Unassembled WGS sequence"/>
</dbReference>
<dbReference type="OrthoDB" id="9850721at2"/>
<evidence type="ECO:0000313" key="2">
    <source>
        <dbReference type="Proteomes" id="UP000282184"/>
    </source>
</evidence>
<dbReference type="EMBL" id="RXOF01000014">
    <property type="protein sequence ID" value="RTQ46746.1"/>
    <property type="molecule type" value="Genomic_DNA"/>
</dbReference>